<organism evidence="1 2">
    <name type="scientific">Lepidopterella palustris CBS 459.81</name>
    <dbReference type="NCBI Taxonomy" id="1314670"/>
    <lineage>
        <taxon>Eukaryota</taxon>
        <taxon>Fungi</taxon>
        <taxon>Dikarya</taxon>
        <taxon>Ascomycota</taxon>
        <taxon>Pezizomycotina</taxon>
        <taxon>Dothideomycetes</taxon>
        <taxon>Pleosporomycetidae</taxon>
        <taxon>Mytilinidiales</taxon>
        <taxon>Argynnaceae</taxon>
        <taxon>Lepidopterella</taxon>
    </lineage>
</organism>
<evidence type="ECO:0000313" key="2">
    <source>
        <dbReference type="Proteomes" id="UP000250266"/>
    </source>
</evidence>
<sequence>MFLSQLRSIVLPSSSGCPSTKTAPDSDRGNKTAEALRIRGSQIARDVADGLFSHGLDPAQIQDIVKAANLLKTYGSERLGREGEQETRIRIFKKAMEVNQNLANPFFSEEEGKAMLEIMESTKEEDVADLSGMAVEWVESVIDVLDPTDYFS</sequence>
<keyword evidence="2" id="KW-1185">Reference proteome</keyword>
<protein>
    <submittedName>
        <fullName evidence="1">Uncharacterized protein</fullName>
    </submittedName>
</protein>
<proteinExistence type="predicted"/>
<reference evidence="1 2" key="1">
    <citation type="journal article" date="2016" name="Nat. Commun.">
        <title>Ectomycorrhizal ecology is imprinted in the genome of the dominant symbiotic fungus Cenococcum geophilum.</title>
        <authorList>
            <consortium name="DOE Joint Genome Institute"/>
            <person name="Peter M."/>
            <person name="Kohler A."/>
            <person name="Ohm R.A."/>
            <person name="Kuo A."/>
            <person name="Krutzmann J."/>
            <person name="Morin E."/>
            <person name="Arend M."/>
            <person name="Barry K.W."/>
            <person name="Binder M."/>
            <person name="Choi C."/>
            <person name="Clum A."/>
            <person name="Copeland A."/>
            <person name="Grisel N."/>
            <person name="Haridas S."/>
            <person name="Kipfer T."/>
            <person name="LaButti K."/>
            <person name="Lindquist E."/>
            <person name="Lipzen A."/>
            <person name="Maire R."/>
            <person name="Meier B."/>
            <person name="Mihaltcheva S."/>
            <person name="Molinier V."/>
            <person name="Murat C."/>
            <person name="Poggeler S."/>
            <person name="Quandt C.A."/>
            <person name="Sperisen C."/>
            <person name="Tritt A."/>
            <person name="Tisserant E."/>
            <person name="Crous P.W."/>
            <person name="Henrissat B."/>
            <person name="Nehls U."/>
            <person name="Egli S."/>
            <person name="Spatafora J.W."/>
            <person name="Grigoriev I.V."/>
            <person name="Martin F.M."/>
        </authorList>
    </citation>
    <scope>NUCLEOTIDE SEQUENCE [LARGE SCALE GENOMIC DNA]</scope>
    <source>
        <strain evidence="1 2">CBS 459.81</strain>
    </source>
</reference>
<evidence type="ECO:0000313" key="1">
    <source>
        <dbReference type="EMBL" id="OCK80880.1"/>
    </source>
</evidence>
<dbReference type="EMBL" id="KV744941">
    <property type="protein sequence ID" value="OCK80880.1"/>
    <property type="molecule type" value="Genomic_DNA"/>
</dbReference>
<name>A0A8E2EBQ8_9PEZI</name>
<accession>A0A8E2EBQ8</accession>
<gene>
    <name evidence="1" type="ORF">K432DRAFT_442801</name>
</gene>
<dbReference type="Proteomes" id="UP000250266">
    <property type="component" value="Unassembled WGS sequence"/>
</dbReference>
<dbReference type="AlphaFoldDB" id="A0A8E2EBQ8"/>